<comment type="subcellular location">
    <subcellularLocation>
        <location evidence="1">Cell membrane</location>
        <topology evidence="1">Multi-pass membrane protein</topology>
    </subcellularLocation>
</comment>
<evidence type="ECO:0000256" key="1">
    <source>
        <dbReference type="ARBA" id="ARBA00004651"/>
    </source>
</evidence>
<evidence type="ECO:0000313" key="10">
    <source>
        <dbReference type="Proteomes" id="UP000759298"/>
    </source>
</evidence>
<keyword evidence="5 8" id="KW-1133">Transmembrane helix</keyword>
<gene>
    <name evidence="9" type="ORF">KYN89_08560</name>
</gene>
<keyword evidence="3" id="KW-1003">Cell membrane</keyword>
<name>A0ABS7PDF9_9SPHN</name>
<dbReference type="EMBL" id="JAHWXP010000002">
    <property type="protein sequence ID" value="MBY8337100.1"/>
    <property type="molecule type" value="Genomic_DNA"/>
</dbReference>
<sequence length="163" mass="17584">MAFLASVIGRMLLALIFIISGVTKVMNVAQTQAFIDKVTTLPANLALPVGIFELVFGVFLAIGFLTRISSLLLFGFTLATVFFFHNQLGDQLQLQLALKNLAIAGGLLMVFAYGQARGSVDVWRERDRARRAEIRAARAEGRERGAREAEARSASGPADGQAG</sequence>
<feature type="compositionally biased region" description="Basic and acidic residues" evidence="7">
    <location>
        <begin position="138"/>
        <end position="151"/>
    </location>
</feature>
<proteinExistence type="inferred from homology"/>
<protein>
    <submittedName>
        <fullName evidence="9">DoxX family protein</fullName>
    </submittedName>
</protein>
<evidence type="ECO:0000256" key="7">
    <source>
        <dbReference type="SAM" id="MobiDB-lite"/>
    </source>
</evidence>
<keyword evidence="10" id="KW-1185">Reference proteome</keyword>
<keyword evidence="4 8" id="KW-0812">Transmembrane</keyword>
<dbReference type="RefSeq" id="WP_054526373.1">
    <property type="nucleotide sequence ID" value="NZ_JAHWXP010000002.1"/>
</dbReference>
<comment type="similarity">
    <text evidence="2">Belongs to the DoxX family.</text>
</comment>
<keyword evidence="6 8" id="KW-0472">Membrane</keyword>
<dbReference type="Pfam" id="PF07681">
    <property type="entry name" value="DoxX"/>
    <property type="match status" value="1"/>
</dbReference>
<dbReference type="Proteomes" id="UP000759298">
    <property type="component" value="Unassembled WGS sequence"/>
</dbReference>
<evidence type="ECO:0000256" key="6">
    <source>
        <dbReference type="ARBA" id="ARBA00023136"/>
    </source>
</evidence>
<evidence type="ECO:0000256" key="5">
    <source>
        <dbReference type="ARBA" id="ARBA00022989"/>
    </source>
</evidence>
<evidence type="ECO:0000256" key="8">
    <source>
        <dbReference type="SAM" id="Phobius"/>
    </source>
</evidence>
<feature type="transmembrane region" description="Helical" evidence="8">
    <location>
        <begin position="96"/>
        <end position="116"/>
    </location>
</feature>
<organism evidence="9 10">
    <name type="scientific">Alteriqipengyuania abyssalis</name>
    <dbReference type="NCBI Taxonomy" id="2860200"/>
    <lineage>
        <taxon>Bacteria</taxon>
        <taxon>Pseudomonadati</taxon>
        <taxon>Pseudomonadota</taxon>
        <taxon>Alphaproteobacteria</taxon>
        <taxon>Sphingomonadales</taxon>
        <taxon>Erythrobacteraceae</taxon>
        <taxon>Alteriqipengyuania</taxon>
    </lineage>
</organism>
<reference evidence="9 10" key="1">
    <citation type="submission" date="2021-07" db="EMBL/GenBank/DDBJ databases">
        <title>Alteriqipengyuania abyssalis NZ-12B nov, sp.nov isolated from deep sea sponge in pacific ocean.</title>
        <authorList>
            <person name="Tareen S."/>
            <person name="Wink J."/>
        </authorList>
    </citation>
    <scope>NUCLEOTIDE SEQUENCE [LARGE SCALE GENOMIC DNA]</scope>
    <source>
        <strain evidence="9 10">NZ-12B</strain>
    </source>
</reference>
<comment type="caution">
    <text evidence="9">The sequence shown here is derived from an EMBL/GenBank/DDBJ whole genome shotgun (WGS) entry which is preliminary data.</text>
</comment>
<evidence type="ECO:0000313" key="9">
    <source>
        <dbReference type="EMBL" id="MBY8337100.1"/>
    </source>
</evidence>
<dbReference type="InterPro" id="IPR032808">
    <property type="entry name" value="DoxX"/>
</dbReference>
<evidence type="ECO:0000256" key="2">
    <source>
        <dbReference type="ARBA" id="ARBA00006679"/>
    </source>
</evidence>
<dbReference type="InterPro" id="IPR051907">
    <property type="entry name" value="DoxX-like_oxidoreductase"/>
</dbReference>
<feature type="transmembrane region" description="Helical" evidence="8">
    <location>
        <begin position="55"/>
        <end position="84"/>
    </location>
</feature>
<feature type="region of interest" description="Disordered" evidence="7">
    <location>
        <begin position="138"/>
        <end position="163"/>
    </location>
</feature>
<dbReference type="PANTHER" id="PTHR33452">
    <property type="entry name" value="OXIDOREDUCTASE CATD-RELATED"/>
    <property type="match status" value="1"/>
</dbReference>
<evidence type="ECO:0000256" key="4">
    <source>
        <dbReference type="ARBA" id="ARBA00022692"/>
    </source>
</evidence>
<accession>A0ABS7PDF9</accession>
<dbReference type="PANTHER" id="PTHR33452:SF1">
    <property type="entry name" value="INNER MEMBRANE PROTEIN YPHA-RELATED"/>
    <property type="match status" value="1"/>
</dbReference>
<evidence type="ECO:0000256" key="3">
    <source>
        <dbReference type="ARBA" id="ARBA00022475"/>
    </source>
</evidence>